<name>A0A183JRZ4_9TREM</name>
<dbReference type="InterPro" id="IPR044972">
    <property type="entry name" value="Mot1"/>
</dbReference>
<dbReference type="Proteomes" id="UP000279833">
    <property type="component" value="Unassembled WGS sequence"/>
</dbReference>
<dbReference type="EMBL" id="UZAK01009114">
    <property type="protein sequence ID" value="VDO96124.1"/>
    <property type="molecule type" value="Genomic_DNA"/>
</dbReference>
<dbReference type="Gene3D" id="3.40.50.300">
    <property type="entry name" value="P-loop containing nucleotide triphosphate hydrolases"/>
    <property type="match status" value="1"/>
</dbReference>
<dbReference type="GO" id="GO:0016887">
    <property type="term" value="F:ATP hydrolysis activity"/>
    <property type="evidence" value="ECO:0007669"/>
    <property type="project" value="InterPro"/>
</dbReference>
<keyword evidence="4" id="KW-1185">Reference proteome</keyword>
<dbReference type="STRING" id="6186.A0A183JRZ4"/>
<dbReference type="WBParaSite" id="SCUD_0000548301-mRNA-1">
    <property type="protein sequence ID" value="SCUD_0000548301-mRNA-1"/>
    <property type="gene ID" value="SCUD_0000548301"/>
</dbReference>
<sequence>MPNHEIVLRFNQDPSIDLMLLTTAVGGLGLNLTGADTVIFVEHDWNPSKDLQAMDRAHRIGQRRTVNVYRLITEDSIEEQIMNLQAFKLHLANTVLTSDNKNLNDMDTEHLFDRLTTTTTATTTNDNQVTKDNHTNLQFTLLDDLEAYYETEYNLDTFVARLNTN</sequence>
<evidence type="ECO:0000313" key="3">
    <source>
        <dbReference type="EMBL" id="VDO96124.1"/>
    </source>
</evidence>
<dbReference type="GO" id="GO:0003677">
    <property type="term" value="F:DNA binding"/>
    <property type="evidence" value="ECO:0007669"/>
    <property type="project" value="InterPro"/>
</dbReference>
<dbReference type="PROSITE" id="PS51194">
    <property type="entry name" value="HELICASE_CTER"/>
    <property type="match status" value="1"/>
</dbReference>
<dbReference type="Pfam" id="PF00271">
    <property type="entry name" value="Helicase_C"/>
    <property type="match status" value="1"/>
</dbReference>
<dbReference type="SMART" id="SM00490">
    <property type="entry name" value="HELICc"/>
    <property type="match status" value="1"/>
</dbReference>
<evidence type="ECO:0000259" key="2">
    <source>
        <dbReference type="PROSITE" id="PS51194"/>
    </source>
</evidence>
<dbReference type="AlphaFoldDB" id="A0A183JRZ4"/>
<gene>
    <name evidence="3" type="ORF">SCUD_LOCUS5486</name>
</gene>
<reference evidence="3 4" key="2">
    <citation type="submission" date="2018-11" db="EMBL/GenBank/DDBJ databases">
        <authorList>
            <consortium name="Pathogen Informatics"/>
        </authorList>
    </citation>
    <scope>NUCLEOTIDE SEQUENCE [LARGE SCALE GENOMIC DNA]</scope>
    <source>
        <strain evidence="3">Dakar</strain>
        <strain evidence="4">Dakar, Senegal</strain>
    </source>
</reference>
<dbReference type="InterPro" id="IPR001650">
    <property type="entry name" value="Helicase_C-like"/>
</dbReference>
<accession>A0A183JRZ4</accession>
<dbReference type="InterPro" id="IPR027417">
    <property type="entry name" value="P-loop_NTPase"/>
</dbReference>
<evidence type="ECO:0000313" key="4">
    <source>
        <dbReference type="Proteomes" id="UP000279833"/>
    </source>
</evidence>
<evidence type="ECO:0000256" key="1">
    <source>
        <dbReference type="ARBA" id="ARBA00022801"/>
    </source>
</evidence>
<reference evidence="5" key="1">
    <citation type="submission" date="2016-06" db="UniProtKB">
        <authorList>
            <consortium name="WormBaseParasite"/>
        </authorList>
    </citation>
    <scope>IDENTIFICATION</scope>
</reference>
<dbReference type="CDD" id="cd18793">
    <property type="entry name" value="SF2_C_SNF"/>
    <property type="match status" value="1"/>
</dbReference>
<feature type="domain" description="Helicase C-terminal" evidence="2">
    <location>
        <begin position="1"/>
        <end position="102"/>
    </location>
</feature>
<dbReference type="GO" id="GO:0017025">
    <property type="term" value="F:TBP-class protein binding"/>
    <property type="evidence" value="ECO:0007669"/>
    <property type="project" value="InterPro"/>
</dbReference>
<evidence type="ECO:0000313" key="5">
    <source>
        <dbReference type="WBParaSite" id="SCUD_0000548301-mRNA-1"/>
    </source>
</evidence>
<organism evidence="5">
    <name type="scientific">Schistosoma curassoni</name>
    <dbReference type="NCBI Taxonomy" id="6186"/>
    <lineage>
        <taxon>Eukaryota</taxon>
        <taxon>Metazoa</taxon>
        <taxon>Spiralia</taxon>
        <taxon>Lophotrochozoa</taxon>
        <taxon>Platyhelminthes</taxon>
        <taxon>Trematoda</taxon>
        <taxon>Digenea</taxon>
        <taxon>Strigeidida</taxon>
        <taxon>Schistosomatoidea</taxon>
        <taxon>Schistosomatidae</taxon>
        <taxon>Schistosoma</taxon>
    </lineage>
</organism>
<dbReference type="SUPFAM" id="SSF52540">
    <property type="entry name" value="P-loop containing nucleoside triphosphate hydrolases"/>
    <property type="match status" value="1"/>
</dbReference>
<dbReference type="InterPro" id="IPR049730">
    <property type="entry name" value="SNF2/RAD54-like_C"/>
</dbReference>
<dbReference type="PANTHER" id="PTHR36498">
    <property type="entry name" value="TATA-BINDING PROTEIN-ASSOCIATED FACTOR 172"/>
    <property type="match status" value="1"/>
</dbReference>
<keyword evidence="1" id="KW-0378">Hydrolase</keyword>
<dbReference type="PANTHER" id="PTHR36498:SF1">
    <property type="entry name" value="TATA-BINDING PROTEIN-ASSOCIATED FACTOR 172"/>
    <property type="match status" value="1"/>
</dbReference>
<protein>
    <submittedName>
        <fullName evidence="5">Helicase C-terminal domain-containing protein</fullName>
    </submittedName>
</protein>
<proteinExistence type="predicted"/>